<feature type="compositionally biased region" description="Low complexity" evidence="1">
    <location>
        <begin position="263"/>
        <end position="275"/>
    </location>
</feature>
<proteinExistence type="predicted"/>
<dbReference type="OrthoDB" id="5327145at2759"/>
<keyword evidence="3" id="KW-1185">Reference proteome</keyword>
<evidence type="ECO:0000313" key="2">
    <source>
        <dbReference type="EMBL" id="KAF1965788.1"/>
    </source>
</evidence>
<dbReference type="AlphaFoldDB" id="A0A6A5UM41"/>
<feature type="region of interest" description="Disordered" evidence="1">
    <location>
        <begin position="263"/>
        <end position="440"/>
    </location>
</feature>
<feature type="compositionally biased region" description="Basic and acidic residues" evidence="1">
    <location>
        <begin position="394"/>
        <end position="410"/>
    </location>
</feature>
<feature type="compositionally biased region" description="Acidic residues" evidence="1">
    <location>
        <begin position="411"/>
        <end position="420"/>
    </location>
</feature>
<evidence type="ECO:0000256" key="1">
    <source>
        <dbReference type="SAM" id="MobiDB-lite"/>
    </source>
</evidence>
<feature type="compositionally biased region" description="Polar residues" evidence="1">
    <location>
        <begin position="342"/>
        <end position="362"/>
    </location>
</feature>
<dbReference type="EMBL" id="ML976756">
    <property type="protein sequence ID" value="KAF1965788.1"/>
    <property type="molecule type" value="Genomic_DNA"/>
</dbReference>
<organism evidence="2 3">
    <name type="scientific">Bimuria novae-zelandiae CBS 107.79</name>
    <dbReference type="NCBI Taxonomy" id="1447943"/>
    <lineage>
        <taxon>Eukaryota</taxon>
        <taxon>Fungi</taxon>
        <taxon>Dikarya</taxon>
        <taxon>Ascomycota</taxon>
        <taxon>Pezizomycotina</taxon>
        <taxon>Dothideomycetes</taxon>
        <taxon>Pleosporomycetidae</taxon>
        <taxon>Pleosporales</taxon>
        <taxon>Massarineae</taxon>
        <taxon>Didymosphaeriaceae</taxon>
        <taxon>Bimuria</taxon>
    </lineage>
</organism>
<sequence length="449" mass="49143">METLAAKDQENFVHGLQTQAASKPLNARLAPKTPFKVPLNDENALGRALHTKGKAPLTVKTDAKLENAFVTPAGPRTRAPLGMKTTNAKATAFQTPAPLSASVKTQKVSPRLRRPKVKVQPDVQIADEDHVPDVEYMPPKEIPLLDDYDYLPRDWKIPKLENGGVWEAYHNPLEDDGRTKLQRQFDEALDRDRKKRDEEFERKFQAQMDREQAETARHFGVALPKKTAPKSTAAKDDAKMKMKRAGPPTLAARSAAALLAEPRKPAYAAPTAATKSRLPSKTTLSKKPDVAGIATRHAQAAAASKSTIGYAQGRETAPSRALARKPISNVTKPAPFSVAASRPTQASSSLNHSRNIGTSSTAAKPRVMRTFSRSSSTSTNATLVAAPPQEEPEDRTAEDVERELELLLLRDDDEADEEAWAESFKNQLGGGDPFDEDLEDFQLQLPEAL</sequence>
<reference evidence="2" key="1">
    <citation type="journal article" date="2020" name="Stud. Mycol.">
        <title>101 Dothideomycetes genomes: a test case for predicting lifestyles and emergence of pathogens.</title>
        <authorList>
            <person name="Haridas S."/>
            <person name="Albert R."/>
            <person name="Binder M."/>
            <person name="Bloem J."/>
            <person name="Labutti K."/>
            <person name="Salamov A."/>
            <person name="Andreopoulos B."/>
            <person name="Baker S."/>
            <person name="Barry K."/>
            <person name="Bills G."/>
            <person name="Bluhm B."/>
            <person name="Cannon C."/>
            <person name="Castanera R."/>
            <person name="Culley D."/>
            <person name="Daum C."/>
            <person name="Ezra D."/>
            <person name="Gonzalez J."/>
            <person name="Henrissat B."/>
            <person name="Kuo A."/>
            <person name="Liang C."/>
            <person name="Lipzen A."/>
            <person name="Lutzoni F."/>
            <person name="Magnuson J."/>
            <person name="Mondo S."/>
            <person name="Nolan M."/>
            <person name="Ohm R."/>
            <person name="Pangilinan J."/>
            <person name="Park H.-J."/>
            <person name="Ramirez L."/>
            <person name="Alfaro M."/>
            <person name="Sun H."/>
            <person name="Tritt A."/>
            <person name="Yoshinaga Y."/>
            <person name="Zwiers L.-H."/>
            <person name="Turgeon B."/>
            <person name="Goodwin S."/>
            <person name="Spatafora J."/>
            <person name="Crous P."/>
            <person name="Grigoriev I."/>
        </authorList>
    </citation>
    <scope>NUCLEOTIDE SEQUENCE</scope>
    <source>
        <strain evidence="2">CBS 107.79</strain>
    </source>
</reference>
<feature type="region of interest" description="Disordered" evidence="1">
    <location>
        <begin position="201"/>
        <end position="249"/>
    </location>
</feature>
<feature type="compositionally biased region" description="Low complexity" evidence="1">
    <location>
        <begin position="369"/>
        <end position="379"/>
    </location>
</feature>
<evidence type="ECO:0000313" key="3">
    <source>
        <dbReference type="Proteomes" id="UP000800036"/>
    </source>
</evidence>
<feature type="compositionally biased region" description="Basic and acidic residues" evidence="1">
    <location>
        <begin position="201"/>
        <end position="217"/>
    </location>
</feature>
<name>A0A6A5UM41_9PLEO</name>
<protein>
    <submittedName>
        <fullName evidence="2">Uncharacterized protein</fullName>
    </submittedName>
</protein>
<accession>A0A6A5UM41</accession>
<dbReference type="Proteomes" id="UP000800036">
    <property type="component" value="Unassembled WGS sequence"/>
</dbReference>
<feature type="compositionally biased region" description="Low complexity" evidence="1">
    <location>
        <begin position="222"/>
        <end position="232"/>
    </location>
</feature>
<gene>
    <name evidence="2" type="ORF">BU23DRAFT_488450</name>
</gene>